<keyword evidence="15" id="KW-1185">Reference proteome</keyword>
<keyword evidence="9 12" id="KW-0472">Membrane</keyword>
<evidence type="ECO:0000256" key="7">
    <source>
        <dbReference type="ARBA" id="ARBA00022989"/>
    </source>
</evidence>
<gene>
    <name evidence="14" type="ORF">CTEN210_04560</name>
</gene>
<feature type="domain" description="Vitamin K epoxide reductase" evidence="13">
    <location>
        <begin position="1"/>
        <end position="169"/>
    </location>
</feature>
<evidence type="ECO:0000256" key="11">
    <source>
        <dbReference type="ARBA" id="ARBA00023284"/>
    </source>
</evidence>
<keyword evidence="8" id="KW-0560">Oxidoreductase</keyword>
<protein>
    <recommendedName>
        <fullName evidence="3">vitamin-K-epoxide reductase (warfarin-sensitive)</fullName>
        <ecNumber evidence="3">1.17.4.4</ecNumber>
    </recommendedName>
</protein>
<keyword evidence="6" id="KW-0256">Endoplasmic reticulum</keyword>
<dbReference type="Proteomes" id="UP001054902">
    <property type="component" value="Unassembled WGS sequence"/>
</dbReference>
<evidence type="ECO:0000256" key="6">
    <source>
        <dbReference type="ARBA" id="ARBA00022824"/>
    </source>
</evidence>
<evidence type="ECO:0000256" key="8">
    <source>
        <dbReference type="ARBA" id="ARBA00023002"/>
    </source>
</evidence>
<evidence type="ECO:0000256" key="5">
    <source>
        <dbReference type="ARBA" id="ARBA00022719"/>
    </source>
</evidence>
<keyword evidence="4 12" id="KW-0812">Transmembrane</keyword>
<dbReference type="InterPro" id="IPR012932">
    <property type="entry name" value="VKOR"/>
</dbReference>
<dbReference type="GO" id="GO:0047057">
    <property type="term" value="F:vitamin-K-epoxide reductase (warfarin-sensitive) activity"/>
    <property type="evidence" value="ECO:0007669"/>
    <property type="project" value="UniProtKB-EC"/>
</dbReference>
<evidence type="ECO:0000256" key="12">
    <source>
        <dbReference type="SAM" id="Phobius"/>
    </source>
</evidence>
<evidence type="ECO:0000259" key="13">
    <source>
        <dbReference type="SMART" id="SM00756"/>
    </source>
</evidence>
<dbReference type="GO" id="GO:0005789">
    <property type="term" value="C:endoplasmic reticulum membrane"/>
    <property type="evidence" value="ECO:0007669"/>
    <property type="project" value="UniProtKB-SubCell"/>
</dbReference>
<evidence type="ECO:0000313" key="14">
    <source>
        <dbReference type="EMBL" id="GFH48084.1"/>
    </source>
</evidence>
<feature type="transmembrane region" description="Helical" evidence="12">
    <location>
        <begin position="144"/>
        <end position="166"/>
    </location>
</feature>
<keyword evidence="7 12" id="KW-1133">Transmembrane helix</keyword>
<dbReference type="EMBL" id="BLLK01000027">
    <property type="protein sequence ID" value="GFH48084.1"/>
    <property type="molecule type" value="Genomic_DNA"/>
</dbReference>
<evidence type="ECO:0000256" key="1">
    <source>
        <dbReference type="ARBA" id="ARBA00004477"/>
    </source>
</evidence>
<dbReference type="GO" id="GO:0042373">
    <property type="term" value="P:vitamin K metabolic process"/>
    <property type="evidence" value="ECO:0007669"/>
    <property type="project" value="InterPro"/>
</dbReference>
<feature type="transmembrane region" description="Helical" evidence="12">
    <location>
        <begin position="6"/>
        <end position="23"/>
    </location>
</feature>
<evidence type="ECO:0000256" key="4">
    <source>
        <dbReference type="ARBA" id="ARBA00022692"/>
    </source>
</evidence>
<dbReference type="AlphaFoldDB" id="A0AAD3CLW3"/>
<dbReference type="EC" id="1.17.4.4" evidence="3"/>
<dbReference type="GO" id="GO:0048038">
    <property type="term" value="F:quinone binding"/>
    <property type="evidence" value="ECO:0007669"/>
    <property type="project" value="UniProtKB-KW"/>
</dbReference>
<reference evidence="14 15" key="1">
    <citation type="journal article" date="2021" name="Sci. Rep.">
        <title>The genome of the diatom Chaetoceros tenuissimus carries an ancient integrated fragment of an extant virus.</title>
        <authorList>
            <person name="Hongo Y."/>
            <person name="Kimura K."/>
            <person name="Takaki Y."/>
            <person name="Yoshida Y."/>
            <person name="Baba S."/>
            <person name="Kobayashi G."/>
            <person name="Nagasaki K."/>
            <person name="Hano T."/>
            <person name="Tomaru Y."/>
        </authorList>
    </citation>
    <scope>NUCLEOTIDE SEQUENCE [LARGE SCALE GENOMIC DNA]</scope>
    <source>
        <strain evidence="14 15">NIES-3715</strain>
    </source>
</reference>
<keyword evidence="11" id="KW-0676">Redox-active center</keyword>
<evidence type="ECO:0000313" key="15">
    <source>
        <dbReference type="Proteomes" id="UP001054902"/>
    </source>
</evidence>
<evidence type="ECO:0000256" key="3">
    <source>
        <dbReference type="ARBA" id="ARBA00012278"/>
    </source>
</evidence>
<keyword evidence="5" id="KW-0874">Quinone</keyword>
<dbReference type="PANTHER" id="PTHR14519:SF5">
    <property type="entry name" value="VITAMIN K EPOXIDE REDUCTASE COMPLEX SUBUNIT 1-LIKE PROTEIN 1"/>
    <property type="match status" value="1"/>
</dbReference>
<proteinExistence type="inferred from homology"/>
<keyword evidence="10" id="KW-1015">Disulfide bond</keyword>
<dbReference type="Pfam" id="PF07884">
    <property type="entry name" value="VKOR"/>
    <property type="match status" value="1"/>
</dbReference>
<evidence type="ECO:0000256" key="9">
    <source>
        <dbReference type="ARBA" id="ARBA00023136"/>
    </source>
</evidence>
<evidence type="ECO:0000256" key="2">
    <source>
        <dbReference type="ARBA" id="ARBA00006214"/>
    </source>
</evidence>
<dbReference type="InterPro" id="IPR042406">
    <property type="entry name" value="VKORC1/VKORC1L1"/>
</dbReference>
<dbReference type="PANTHER" id="PTHR14519">
    <property type="entry name" value="VITAMIN K EPOXIDE REDUCTASE COMPLEX, SUBUNIT 1"/>
    <property type="match status" value="1"/>
</dbReference>
<comment type="caution">
    <text evidence="14">The sequence shown here is derived from an EMBL/GenBank/DDBJ whole genome shotgun (WGS) entry which is preliminary data.</text>
</comment>
<dbReference type="InterPro" id="IPR038354">
    <property type="entry name" value="VKOR_sf"/>
</dbReference>
<organism evidence="14 15">
    <name type="scientific">Chaetoceros tenuissimus</name>
    <dbReference type="NCBI Taxonomy" id="426638"/>
    <lineage>
        <taxon>Eukaryota</taxon>
        <taxon>Sar</taxon>
        <taxon>Stramenopiles</taxon>
        <taxon>Ochrophyta</taxon>
        <taxon>Bacillariophyta</taxon>
        <taxon>Coscinodiscophyceae</taxon>
        <taxon>Chaetocerotophycidae</taxon>
        <taxon>Chaetocerotales</taxon>
        <taxon>Chaetocerotaceae</taxon>
        <taxon>Chaetoceros</taxon>
    </lineage>
</organism>
<dbReference type="SMART" id="SM00756">
    <property type="entry name" value="VKc"/>
    <property type="match status" value="1"/>
</dbReference>
<name>A0AAD3CLW3_9STRA</name>
<evidence type="ECO:0000256" key="10">
    <source>
        <dbReference type="ARBA" id="ARBA00023157"/>
    </source>
</evidence>
<comment type="similarity">
    <text evidence="2">Belongs to the VKOR family.</text>
</comment>
<dbReference type="Gene3D" id="1.20.1440.130">
    <property type="entry name" value="VKOR domain"/>
    <property type="match status" value="1"/>
</dbReference>
<comment type="subcellular location">
    <subcellularLocation>
        <location evidence="1">Endoplasmic reticulum membrane</location>
        <topology evidence="1">Multi-pass membrane protein</topology>
    </subcellularLocation>
</comment>
<accession>A0AAD3CLW3</accession>
<sequence>MPSLYTRTLCVIGVVLSLYALYVEHKTSHKYEQSTTTTSETSTMGGIFGEEEEFKALCDIESIGASCSQVFALPEGRMLTYFGIVEEGSILDVPNAMLGFLYYTIIFLSESFLPKTSIVKKLTVVMNCMAMSSSIFLGTKLYQLRELCVLCISTHILNTLLLIYYVKLLMKNTANKSKVE</sequence>